<gene>
    <name evidence="1" type="ORF">GKIL_3822</name>
</gene>
<evidence type="ECO:0000313" key="1">
    <source>
        <dbReference type="EMBL" id="AGY60068.1"/>
    </source>
</evidence>
<accession>U5QME9</accession>
<dbReference type="RefSeq" id="WP_023175390.1">
    <property type="nucleotide sequence ID" value="NC_022600.1"/>
</dbReference>
<protein>
    <recommendedName>
        <fullName evidence="3">DUF433 domain-containing protein</fullName>
    </recommendedName>
</protein>
<keyword evidence="2" id="KW-1185">Reference proteome</keyword>
<dbReference type="AlphaFoldDB" id="U5QME9"/>
<dbReference type="STRING" id="1183438.GKIL_3822"/>
<dbReference type="InterPro" id="IPR009057">
    <property type="entry name" value="Homeodomain-like_sf"/>
</dbReference>
<proteinExistence type="predicted"/>
<dbReference type="SUPFAM" id="SSF46689">
    <property type="entry name" value="Homeodomain-like"/>
    <property type="match status" value="1"/>
</dbReference>
<evidence type="ECO:0000313" key="2">
    <source>
        <dbReference type="Proteomes" id="UP000017396"/>
    </source>
</evidence>
<sequence>MKYTDYLEFLSPEEIRIRGRRIGLENILWRYLALKQTPEQIAAEYLDLAIEAVEAAIAYYRDHQIEMNAYLDAWLAQSNQLIEAQERNPSPGIARLTAFKADGRARQKTV</sequence>
<dbReference type="Pfam" id="PF04255">
    <property type="entry name" value="DUF433"/>
    <property type="match status" value="1"/>
</dbReference>
<dbReference type="EMBL" id="CP003587">
    <property type="protein sequence ID" value="AGY60068.1"/>
    <property type="molecule type" value="Genomic_DNA"/>
</dbReference>
<name>U5QME9_GLOK1</name>
<dbReference type="InterPro" id="IPR036388">
    <property type="entry name" value="WH-like_DNA-bd_sf"/>
</dbReference>
<dbReference type="OrthoDB" id="466370at2"/>
<evidence type="ECO:0008006" key="3">
    <source>
        <dbReference type="Google" id="ProtNLM"/>
    </source>
</evidence>
<dbReference type="Gene3D" id="1.10.10.10">
    <property type="entry name" value="Winged helix-like DNA-binding domain superfamily/Winged helix DNA-binding domain"/>
    <property type="match status" value="1"/>
</dbReference>
<dbReference type="KEGG" id="glj:GKIL_3822"/>
<dbReference type="InterPro" id="IPR007367">
    <property type="entry name" value="DUF433"/>
</dbReference>
<dbReference type="eggNOG" id="COG2442">
    <property type="taxonomic scope" value="Bacteria"/>
</dbReference>
<reference evidence="1 2" key="1">
    <citation type="journal article" date="2013" name="PLoS ONE">
        <title>Cultivation and Complete Genome Sequencing of Gloeobacter kilaueensis sp. nov., from a Lava Cave in Kilauea Caldera, Hawai'i.</title>
        <authorList>
            <person name="Saw J.H."/>
            <person name="Schatz M."/>
            <person name="Brown M.V."/>
            <person name="Kunkel D.D."/>
            <person name="Foster J.S."/>
            <person name="Shick H."/>
            <person name="Christensen S."/>
            <person name="Hou S."/>
            <person name="Wan X."/>
            <person name="Donachie S.P."/>
        </authorList>
    </citation>
    <scope>NUCLEOTIDE SEQUENCE [LARGE SCALE GENOMIC DNA]</scope>
    <source>
        <strain evidence="2">JS</strain>
    </source>
</reference>
<organism evidence="1 2">
    <name type="scientific">Gloeobacter kilaueensis (strain ATCC BAA-2537 / CCAP 1431/1 / ULC 316 / JS1)</name>
    <dbReference type="NCBI Taxonomy" id="1183438"/>
    <lineage>
        <taxon>Bacteria</taxon>
        <taxon>Bacillati</taxon>
        <taxon>Cyanobacteriota</taxon>
        <taxon>Cyanophyceae</taxon>
        <taxon>Gloeobacterales</taxon>
        <taxon>Gloeobacteraceae</taxon>
        <taxon>Gloeobacter</taxon>
    </lineage>
</organism>
<dbReference type="HOGENOM" id="CLU_146679_2_0_3"/>
<dbReference type="Proteomes" id="UP000017396">
    <property type="component" value="Chromosome"/>
</dbReference>